<accession>A0A1Y4V642</accession>
<evidence type="ECO:0000313" key="2">
    <source>
        <dbReference type="Proteomes" id="UP000196036"/>
    </source>
</evidence>
<gene>
    <name evidence="1" type="ORF">B5E52_16855</name>
</gene>
<name>A0A1Y4V642_9BACE</name>
<reference evidence="2" key="1">
    <citation type="submission" date="2017-04" db="EMBL/GenBank/DDBJ databases">
        <title>Function of individual gut microbiota members based on whole genome sequencing of pure cultures obtained from chicken caecum.</title>
        <authorList>
            <person name="Medvecky M."/>
            <person name="Cejkova D."/>
            <person name="Polansky O."/>
            <person name="Karasova D."/>
            <person name="Kubasova T."/>
            <person name="Cizek A."/>
            <person name="Rychlik I."/>
        </authorList>
    </citation>
    <scope>NUCLEOTIDE SEQUENCE [LARGE SCALE GENOMIC DNA]</scope>
    <source>
        <strain evidence="2">An109</strain>
    </source>
</reference>
<protein>
    <submittedName>
        <fullName evidence="1">Uncharacterized protein</fullName>
    </submittedName>
</protein>
<comment type="caution">
    <text evidence="1">The sequence shown here is derived from an EMBL/GenBank/DDBJ whole genome shotgun (WGS) entry which is preliminary data.</text>
</comment>
<proteinExistence type="predicted"/>
<dbReference type="Proteomes" id="UP000196036">
    <property type="component" value="Unassembled WGS sequence"/>
</dbReference>
<dbReference type="EMBL" id="NFLW01000036">
    <property type="protein sequence ID" value="OUQ64604.1"/>
    <property type="molecule type" value="Genomic_DNA"/>
</dbReference>
<dbReference type="RefSeq" id="WP_087318676.1">
    <property type="nucleotide sequence ID" value="NZ_JAQEVD010000087.1"/>
</dbReference>
<organism evidence="1 2">
    <name type="scientific">Bacteroides xylanisolvens</name>
    <dbReference type="NCBI Taxonomy" id="371601"/>
    <lineage>
        <taxon>Bacteria</taxon>
        <taxon>Pseudomonadati</taxon>
        <taxon>Bacteroidota</taxon>
        <taxon>Bacteroidia</taxon>
        <taxon>Bacteroidales</taxon>
        <taxon>Bacteroidaceae</taxon>
        <taxon>Bacteroides</taxon>
    </lineage>
</organism>
<dbReference type="AlphaFoldDB" id="A0A1Y4V642"/>
<sequence>MGLFNLFKGKQDIPPKRDIKDFFSIDINNLFQYNPVYSHTETSPYGNEVKHYTLRLKKLELGIFYEAEILEVAENELNVIFKGRSNLLTKELVEFINFCADCLGLDSSGYGKVEKIDYQHVDDYVFSRMWDKIWIDNMTTPTIIMTIYSLNKSY</sequence>
<evidence type="ECO:0000313" key="1">
    <source>
        <dbReference type="EMBL" id="OUQ64604.1"/>
    </source>
</evidence>